<reference evidence="2" key="1">
    <citation type="journal article" date="2023" name="Mol. Phylogenet. Evol.">
        <title>Genome-scale phylogeny and comparative genomics of the fungal order Sordariales.</title>
        <authorList>
            <person name="Hensen N."/>
            <person name="Bonometti L."/>
            <person name="Westerberg I."/>
            <person name="Brannstrom I.O."/>
            <person name="Guillou S."/>
            <person name="Cros-Aarteil S."/>
            <person name="Calhoun S."/>
            <person name="Haridas S."/>
            <person name="Kuo A."/>
            <person name="Mondo S."/>
            <person name="Pangilinan J."/>
            <person name="Riley R."/>
            <person name="LaButti K."/>
            <person name="Andreopoulos B."/>
            <person name="Lipzen A."/>
            <person name="Chen C."/>
            <person name="Yan M."/>
            <person name="Daum C."/>
            <person name="Ng V."/>
            <person name="Clum A."/>
            <person name="Steindorff A."/>
            <person name="Ohm R.A."/>
            <person name="Martin F."/>
            <person name="Silar P."/>
            <person name="Natvig D.O."/>
            <person name="Lalanne C."/>
            <person name="Gautier V."/>
            <person name="Ament-Velasquez S.L."/>
            <person name="Kruys A."/>
            <person name="Hutchinson M.I."/>
            <person name="Powell A.J."/>
            <person name="Barry K."/>
            <person name="Miller A.N."/>
            <person name="Grigoriev I.V."/>
            <person name="Debuchy R."/>
            <person name="Gladieux P."/>
            <person name="Hiltunen Thoren M."/>
            <person name="Johannesson H."/>
        </authorList>
    </citation>
    <scope>NUCLEOTIDE SEQUENCE</scope>
    <source>
        <strain evidence="2">FGSC 1904</strain>
    </source>
</reference>
<feature type="region of interest" description="Disordered" evidence="1">
    <location>
        <begin position="41"/>
        <end position="62"/>
    </location>
</feature>
<sequence length="267" mass="29145">MTFLSTYADMAVFAVMENGNGTPVMAGSNFQHVEPSYRSSSQQHVWASRQPSKHQDSYPGSPRPLSTIVAAGQEGIWARQSRSASELLAGLDKTLPRWVEGSGDRDELNLGRWSLESAAKSPRDTDKGAEGSPATGFDRTNGLLAEHWQRCFKKLSALAPRLGGGLGGDRGVAACDTDCVELCSGRPDGALLRRRRACTERCNYTAPRGGYLYILGVELRRRNVTAESAQHRPGTYIQYTAPFGSLWITVLACLRENLIHQTASRGE</sequence>
<dbReference type="AlphaFoldDB" id="A0AAE0PH13"/>
<dbReference type="EMBL" id="JAUTDP010000004">
    <property type="protein sequence ID" value="KAK3399856.1"/>
    <property type="molecule type" value="Genomic_DNA"/>
</dbReference>
<organism evidence="2 3">
    <name type="scientific">Sordaria brevicollis</name>
    <dbReference type="NCBI Taxonomy" id="83679"/>
    <lineage>
        <taxon>Eukaryota</taxon>
        <taxon>Fungi</taxon>
        <taxon>Dikarya</taxon>
        <taxon>Ascomycota</taxon>
        <taxon>Pezizomycotina</taxon>
        <taxon>Sordariomycetes</taxon>
        <taxon>Sordariomycetidae</taxon>
        <taxon>Sordariales</taxon>
        <taxon>Sordariaceae</taxon>
        <taxon>Sordaria</taxon>
    </lineage>
</organism>
<comment type="caution">
    <text evidence="2">The sequence shown here is derived from an EMBL/GenBank/DDBJ whole genome shotgun (WGS) entry which is preliminary data.</text>
</comment>
<evidence type="ECO:0000313" key="3">
    <source>
        <dbReference type="Proteomes" id="UP001281003"/>
    </source>
</evidence>
<proteinExistence type="predicted"/>
<keyword evidence="3" id="KW-1185">Reference proteome</keyword>
<name>A0AAE0PH13_SORBR</name>
<dbReference type="Proteomes" id="UP001281003">
    <property type="component" value="Unassembled WGS sequence"/>
</dbReference>
<gene>
    <name evidence="2" type="ORF">B0T20DRAFT_171270</name>
</gene>
<accession>A0AAE0PH13</accession>
<feature type="region of interest" description="Disordered" evidence="1">
    <location>
        <begin position="116"/>
        <end position="138"/>
    </location>
</feature>
<evidence type="ECO:0000313" key="2">
    <source>
        <dbReference type="EMBL" id="KAK3399856.1"/>
    </source>
</evidence>
<evidence type="ECO:0000256" key="1">
    <source>
        <dbReference type="SAM" id="MobiDB-lite"/>
    </source>
</evidence>
<reference evidence="2" key="2">
    <citation type="submission" date="2023-07" db="EMBL/GenBank/DDBJ databases">
        <authorList>
            <consortium name="Lawrence Berkeley National Laboratory"/>
            <person name="Haridas S."/>
            <person name="Hensen N."/>
            <person name="Bonometti L."/>
            <person name="Westerberg I."/>
            <person name="Brannstrom I.O."/>
            <person name="Guillou S."/>
            <person name="Cros-Aarteil S."/>
            <person name="Calhoun S."/>
            <person name="Kuo A."/>
            <person name="Mondo S."/>
            <person name="Pangilinan J."/>
            <person name="Riley R."/>
            <person name="LaButti K."/>
            <person name="Andreopoulos B."/>
            <person name="Lipzen A."/>
            <person name="Chen C."/>
            <person name="Yanf M."/>
            <person name="Daum C."/>
            <person name="Ng V."/>
            <person name="Clum A."/>
            <person name="Steindorff A."/>
            <person name="Ohm R."/>
            <person name="Martin F."/>
            <person name="Silar P."/>
            <person name="Natvig D."/>
            <person name="Lalanne C."/>
            <person name="Gautier V."/>
            <person name="Ament-velasquez S.L."/>
            <person name="Kruys A."/>
            <person name="Hutchinson M.I."/>
            <person name="Powell A.J."/>
            <person name="Barry K."/>
            <person name="Miller A.N."/>
            <person name="Grigoriev I.V."/>
            <person name="Debuchy R."/>
            <person name="Gladieux P."/>
            <person name="Thoren M.H."/>
            <person name="Johannesson H."/>
        </authorList>
    </citation>
    <scope>NUCLEOTIDE SEQUENCE</scope>
    <source>
        <strain evidence="2">FGSC 1904</strain>
    </source>
</reference>
<protein>
    <submittedName>
        <fullName evidence="2">Uncharacterized protein</fullName>
    </submittedName>
</protein>